<feature type="domain" description="PPIase FKBP-type" evidence="9">
    <location>
        <begin position="199"/>
        <end position="293"/>
    </location>
</feature>
<evidence type="ECO:0000259" key="9">
    <source>
        <dbReference type="PROSITE" id="PS50059"/>
    </source>
</evidence>
<comment type="function">
    <text evidence="5">PPIases accelerate the folding of proteins.</text>
</comment>
<dbReference type="AlphaFoldDB" id="A0A1I4KD16"/>
<dbReference type="PROSITE" id="PS51257">
    <property type="entry name" value="PROKAR_LIPOPROTEIN"/>
    <property type="match status" value="1"/>
</dbReference>
<evidence type="ECO:0000313" key="10">
    <source>
        <dbReference type="EMBL" id="SFL76685.1"/>
    </source>
</evidence>
<proteinExistence type="inferred from homology"/>
<feature type="chain" id="PRO_5011441798" description="Peptidyl-prolyl cis-trans isomerase" evidence="8">
    <location>
        <begin position="22"/>
        <end position="293"/>
    </location>
</feature>
<gene>
    <name evidence="10" type="ORF">SAMN02982985_01437</name>
</gene>
<dbReference type="InterPro" id="IPR001179">
    <property type="entry name" value="PPIase_FKBP_dom"/>
</dbReference>
<evidence type="ECO:0000256" key="7">
    <source>
        <dbReference type="RuleBase" id="RU003915"/>
    </source>
</evidence>
<reference evidence="10 11" key="1">
    <citation type="submission" date="2016-10" db="EMBL/GenBank/DDBJ databases">
        <authorList>
            <person name="de Groot N.N."/>
        </authorList>
    </citation>
    <scope>NUCLEOTIDE SEQUENCE [LARGE SCALE GENOMIC DNA]</scope>
    <source>
        <strain evidence="10 11">ATCC 43154</strain>
    </source>
</reference>
<feature type="domain" description="PPIase FKBP-type" evidence="9">
    <location>
        <begin position="57"/>
        <end position="170"/>
    </location>
</feature>
<dbReference type="Proteomes" id="UP000199470">
    <property type="component" value="Unassembled WGS sequence"/>
</dbReference>
<dbReference type="OrthoDB" id="280278at2"/>
<evidence type="ECO:0000313" key="11">
    <source>
        <dbReference type="Proteomes" id="UP000199470"/>
    </source>
</evidence>
<evidence type="ECO:0000256" key="2">
    <source>
        <dbReference type="ARBA" id="ARBA00006577"/>
    </source>
</evidence>
<evidence type="ECO:0000256" key="8">
    <source>
        <dbReference type="SAM" id="SignalP"/>
    </source>
</evidence>
<sequence length="293" mass="29878">MKSKFHILAALVCAAALTACGGGSSNNNSTPAVVQPAFSTSDNNSAVLPGAVKAEAGKSITVHYTGWLYDASKGDKKGGKFDSSVDRGQPINIVLGTGQVIAGWEQGLPGMLVGSKRTLVIPANLAYGAGAKDAQKDASGNVLKDPSGVPYVGIPANSALLFEIELISVNSVVPPVDVFPPALVKTDLVVGAGAEAVAGKALTVNYTGWVYTSLTSDNKGAKFDSSVGRGPFPFTLGAGEVIKGWDLGVVGMKVGGTRRLVIPADLAYGAAGRPPTIPANASLLFEIELLTVK</sequence>
<keyword evidence="8" id="KW-0732">Signal</keyword>
<protein>
    <recommendedName>
        <fullName evidence="7">Peptidyl-prolyl cis-trans isomerase</fullName>
        <ecNumber evidence="7">5.2.1.8</ecNumber>
    </recommendedName>
</protein>
<name>A0A1I4KD16_9BURK</name>
<dbReference type="RefSeq" id="WP_093385634.1">
    <property type="nucleotide sequence ID" value="NZ_FOTW01000007.1"/>
</dbReference>
<comment type="similarity">
    <text evidence="2 7">Belongs to the FKBP-type PPIase family.</text>
</comment>
<keyword evidence="11" id="KW-1185">Reference proteome</keyword>
<comment type="catalytic activity">
    <reaction evidence="1 6 7">
        <text>[protein]-peptidylproline (omega=180) = [protein]-peptidylproline (omega=0)</text>
        <dbReference type="Rhea" id="RHEA:16237"/>
        <dbReference type="Rhea" id="RHEA-COMP:10747"/>
        <dbReference type="Rhea" id="RHEA-COMP:10748"/>
        <dbReference type="ChEBI" id="CHEBI:83833"/>
        <dbReference type="ChEBI" id="CHEBI:83834"/>
        <dbReference type="EC" id="5.2.1.8"/>
    </reaction>
</comment>
<evidence type="ECO:0000256" key="1">
    <source>
        <dbReference type="ARBA" id="ARBA00000971"/>
    </source>
</evidence>
<evidence type="ECO:0000256" key="4">
    <source>
        <dbReference type="ARBA" id="ARBA00023235"/>
    </source>
</evidence>
<dbReference type="EC" id="5.2.1.8" evidence="7"/>
<evidence type="ECO:0000256" key="6">
    <source>
        <dbReference type="PROSITE-ProRule" id="PRU00277"/>
    </source>
</evidence>
<dbReference type="STRING" id="758825.SAMN02982985_01437"/>
<evidence type="ECO:0000256" key="3">
    <source>
        <dbReference type="ARBA" id="ARBA00023110"/>
    </source>
</evidence>
<organism evidence="10 11">
    <name type="scientific">Rugamonas rubra</name>
    <dbReference type="NCBI Taxonomy" id="758825"/>
    <lineage>
        <taxon>Bacteria</taxon>
        <taxon>Pseudomonadati</taxon>
        <taxon>Pseudomonadota</taxon>
        <taxon>Betaproteobacteria</taxon>
        <taxon>Burkholderiales</taxon>
        <taxon>Oxalobacteraceae</taxon>
        <taxon>Telluria group</taxon>
        <taxon>Rugamonas</taxon>
    </lineage>
</organism>
<feature type="signal peptide" evidence="8">
    <location>
        <begin position="1"/>
        <end position="21"/>
    </location>
</feature>
<dbReference type="SUPFAM" id="SSF54534">
    <property type="entry name" value="FKBP-like"/>
    <property type="match status" value="2"/>
</dbReference>
<dbReference type="InterPro" id="IPR046357">
    <property type="entry name" value="PPIase_dom_sf"/>
</dbReference>
<evidence type="ECO:0000256" key="5">
    <source>
        <dbReference type="ARBA" id="ARBA00056164"/>
    </source>
</evidence>
<dbReference type="EMBL" id="FOTW01000007">
    <property type="protein sequence ID" value="SFL76685.1"/>
    <property type="molecule type" value="Genomic_DNA"/>
</dbReference>
<dbReference type="GO" id="GO:0003755">
    <property type="term" value="F:peptidyl-prolyl cis-trans isomerase activity"/>
    <property type="evidence" value="ECO:0007669"/>
    <property type="project" value="UniProtKB-UniRule"/>
</dbReference>
<accession>A0A1I4KD16</accession>
<dbReference type="PROSITE" id="PS50059">
    <property type="entry name" value="FKBP_PPIASE"/>
    <property type="match status" value="2"/>
</dbReference>
<keyword evidence="4 6" id="KW-0413">Isomerase</keyword>
<dbReference type="PANTHER" id="PTHR43811">
    <property type="entry name" value="FKBP-TYPE PEPTIDYL-PROLYL CIS-TRANS ISOMERASE FKPA"/>
    <property type="match status" value="1"/>
</dbReference>
<dbReference type="Gene3D" id="3.10.50.40">
    <property type="match status" value="2"/>
</dbReference>
<dbReference type="PANTHER" id="PTHR43811:SF19">
    <property type="entry name" value="39 KDA FK506-BINDING NUCLEAR PROTEIN"/>
    <property type="match status" value="1"/>
</dbReference>
<dbReference type="FunFam" id="3.10.50.40:FF:000006">
    <property type="entry name" value="Peptidyl-prolyl cis-trans isomerase"/>
    <property type="match status" value="1"/>
</dbReference>
<dbReference type="Pfam" id="PF00254">
    <property type="entry name" value="FKBP_C"/>
    <property type="match status" value="2"/>
</dbReference>
<keyword evidence="3 6" id="KW-0697">Rotamase</keyword>